<reference evidence="7 8" key="1">
    <citation type="journal article" date="2012" name="Eukaryot. Cell">
        <title>Genome sequence of the Trichosporon asahii environmental strain CBS 8904.</title>
        <authorList>
            <person name="Yang R.Y."/>
            <person name="Li H.T."/>
            <person name="Zhu H."/>
            <person name="Zhou G.P."/>
            <person name="Wang M."/>
            <person name="Wang L."/>
        </authorList>
    </citation>
    <scope>NUCLEOTIDE SEQUENCE [LARGE SCALE GENOMIC DNA]</scope>
    <source>
        <strain evidence="7 8">CBS 8904</strain>
    </source>
</reference>
<accession>K1VGS0</accession>
<name>K1VGS0_TRIAC</name>
<dbReference type="OMA" id="NITRPHE"/>
<comment type="function">
    <text evidence="6">Subunit of the oligosaccharyl transferase (OST) complex that catalyzes the initial transfer of a defined glycan (Glc(3)Man(9)GlcNAc(2) in eukaryotes) from the lipid carrier dolichol-pyrophosphate to an asparagine residue within an Asn-X-Ser/Thr consensus motif in nascent polypeptide chains, the first step in protein N-glycosylation. N-glycosylation occurs cotranslationally and the complex associates with the Sec61 complex at the channel-forming translocon complex that mediates protein translocation across the endoplasmic reticulum (ER). All subunits are required for a maximal enzyme activity.</text>
</comment>
<evidence type="ECO:0000256" key="1">
    <source>
        <dbReference type="ARBA" id="ARBA00004141"/>
    </source>
</evidence>
<evidence type="ECO:0000256" key="2">
    <source>
        <dbReference type="ARBA" id="ARBA00009825"/>
    </source>
</evidence>
<dbReference type="GO" id="GO:0006487">
    <property type="term" value="P:protein N-linked glycosylation"/>
    <property type="evidence" value="ECO:0007669"/>
    <property type="project" value="UniProtKB-UniRule"/>
</dbReference>
<comment type="similarity">
    <text evidence="2 6">Belongs to the OST5 family.</text>
</comment>
<dbReference type="STRING" id="1220162.K1VGS0"/>
<evidence type="ECO:0000256" key="3">
    <source>
        <dbReference type="ARBA" id="ARBA00022692"/>
    </source>
</evidence>
<feature type="transmembrane region" description="Helical" evidence="6">
    <location>
        <begin position="20"/>
        <end position="40"/>
    </location>
</feature>
<feature type="transmembrane region" description="Helical" evidence="6">
    <location>
        <begin position="52"/>
        <end position="74"/>
    </location>
</feature>
<comment type="subcellular location">
    <subcellularLocation>
        <location evidence="1 6">Membrane</location>
        <topology evidence="1 6">Multi-pass membrane protein</topology>
    </subcellularLocation>
</comment>
<evidence type="ECO:0000256" key="4">
    <source>
        <dbReference type="ARBA" id="ARBA00022989"/>
    </source>
</evidence>
<organism evidence="7 8">
    <name type="scientific">Trichosporon asahii var. asahii (strain CBS 8904)</name>
    <name type="common">Yeast</name>
    <dbReference type="NCBI Taxonomy" id="1220162"/>
    <lineage>
        <taxon>Eukaryota</taxon>
        <taxon>Fungi</taxon>
        <taxon>Dikarya</taxon>
        <taxon>Basidiomycota</taxon>
        <taxon>Agaricomycotina</taxon>
        <taxon>Tremellomycetes</taxon>
        <taxon>Trichosporonales</taxon>
        <taxon>Trichosporonaceae</taxon>
        <taxon>Trichosporon</taxon>
    </lineage>
</organism>
<evidence type="ECO:0000313" key="7">
    <source>
        <dbReference type="EMBL" id="EKC98271.1"/>
    </source>
</evidence>
<dbReference type="EMBL" id="AMBO01000391">
    <property type="protein sequence ID" value="EKC98271.1"/>
    <property type="molecule type" value="Genomic_DNA"/>
</dbReference>
<sequence>MTYVEVKTLPAFSPLISVEALPTIALVALLAAFALTFFVTTLSKAPAQELGVALLAAFLAGAGTVALFCTVGVYV</sequence>
<comment type="subunit">
    <text evidence="6">Component of the oligosaccharyltransferase (OST) complex.</text>
</comment>
<gene>
    <name evidence="7" type="ORF">A1Q2_07285</name>
</gene>
<evidence type="ECO:0000256" key="6">
    <source>
        <dbReference type="RuleBase" id="RU367008"/>
    </source>
</evidence>
<dbReference type="GO" id="GO:0008250">
    <property type="term" value="C:oligosaccharyltransferase complex"/>
    <property type="evidence" value="ECO:0007669"/>
    <property type="project" value="UniProtKB-UniRule"/>
</dbReference>
<evidence type="ECO:0000256" key="5">
    <source>
        <dbReference type="ARBA" id="ARBA00023136"/>
    </source>
</evidence>
<proteinExistence type="inferred from homology"/>
<dbReference type="AlphaFoldDB" id="K1VGS0"/>
<dbReference type="HOGENOM" id="CLU_166320_0_0_1"/>
<protein>
    <recommendedName>
        <fullName evidence="6">Dolichyl-diphosphooligosaccharide-protein glycosyltransferase subunit OST5</fullName>
    </recommendedName>
</protein>
<dbReference type="InParanoid" id="K1VGS0"/>
<keyword evidence="8" id="KW-1185">Reference proteome</keyword>
<dbReference type="Pfam" id="PF05251">
    <property type="entry name" value="Ost5"/>
    <property type="match status" value="1"/>
</dbReference>
<keyword evidence="4 6" id="KW-1133">Transmembrane helix</keyword>
<dbReference type="Proteomes" id="UP000006757">
    <property type="component" value="Unassembled WGS sequence"/>
</dbReference>
<keyword evidence="5 6" id="KW-0472">Membrane</keyword>
<dbReference type="InterPro" id="IPR007915">
    <property type="entry name" value="TMEM258/Ost5"/>
</dbReference>
<comment type="caution">
    <text evidence="7">The sequence shown here is derived from an EMBL/GenBank/DDBJ whole genome shotgun (WGS) entry which is preliminary data.</text>
</comment>
<evidence type="ECO:0000313" key="8">
    <source>
        <dbReference type="Proteomes" id="UP000006757"/>
    </source>
</evidence>
<keyword evidence="3 6" id="KW-0812">Transmembrane</keyword>